<evidence type="ECO:0000313" key="3">
    <source>
        <dbReference type="Proteomes" id="UP000237347"/>
    </source>
</evidence>
<accession>A0AAW0KKC7</accession>
<organism evidence="2 3">
    <name type="scientific">Quercus suber</name>
    <name type="common">Cork oak</name>
    <dbReference type="NCBI Taxonomy" id="58331"/>
    <lineage>
        <taxon>Eukaryota</taxon>
        <taxon>Viridiplantae</taxon>
        <taxon>Streptophyta</taxon>
        <taxon>Embryophyta</taxon>
        <taxon>Tracheophyta</taxon>
        <taxon>Spermatophyta</taxon>
        <taxon>Magnoliopsida</taxon>
        <taxon>eudicotyledons</taxon>
        <taxon>Gunneridae</taxon>
        <taxon>Pentapetalae</taxon>
        <taxon>rosids</taxon>
        <taxon>fabids</taxon>
        <taxon>Fagales</taxon>
        <taxon>Fagaceae</taxon>
        <taxon>Quercus</taxon>
    </lineage>
</organism>
<comment type="caution">
    <text evidence="2">The sequence shown here is derived from an EMBL/GenBank/DDBJ whole genome shotgun (WGS) entry which is preliminary data.</text>
</comment>
<protein>
    <submittedName>
        <fullName evidence="2">Uncharacterized protein</fullName>
    </submittedName>
</protein>
<keyword evidence="1" id="KW-1133">Transmembrane helix</keyword>
<keyword evidence="1" id="KW-0472">Membrane</keyword>
<name>A0AAW0KKC7_QUESU</name>
<keyword evidence="3" id="KW-1185">Reference proteome</keyword>
<dbReference type="Proteomes" id="UP000237347">
    <property type="component" value="Unassembled WGS sequence"/>
</dbReference>
<sequence>MKGCQCYAISVGFSVMISAIARHISQHRRRKKLLTINTEIG</sequence>
<evidence type="ECO:0000313" key="2">
    <source>
        <dbReference type="EMBL" id="KAK7839807.1"/>
    </source>
</evidence>
<proteinExistence type="predicted"/>
<reference evidence="2 3" key="1">
    <citation type="journal article" date="2018" name="Sci. Data">
        <title>The draft genome sequence of cork oak.</title>
        <authorList>
            <person name="Ramos A.M."/>
            <person name="Usie A."/>
            <person name="Barbosa P."/>
            <person name="Barros P.M."/>
            <person name="Capote T."/>
            <person name="Chaves I."/>
            <person name="Simoes F."/>
            <person name="Abreu I."/>
            <person name="Carrasquinho I."/>
            <person name="Faro C."/>
            <person name="Guimaraes J.B."/>
            <person name="Mendonca D."/>
            <person name="Nobrega F."/>
            <person name="Rodrigues L."/>
            <person name="Saibo N.J.M."/>
            <person name="Varela M.C."/>
            <person name="Egas C."/>
            <person name="Matos J."/>
            <person name="Miguel C.M."/>
            <person name="Oliveira M.M."/>
            <person name="Ricardo C.P."/>
            <person name="Goncalves S."/>
        </authorList>
    </citation>
    <scope>NUCLEOTIDE SEQUENCE [LARGE SCALE GENOMIC DNA]</scope>
    <source>
        <strain evidence="3">cv. HL8</strain>
    </source>
</reference>
<evidence type="ECO:0000256" key="1">
    <source>
        <dbReference type="SAM" id="Phobius"/>
    </source>
</evidence>
<dbReference type="EMBL" id="PKMF04000275">
    <property type="protein sequence ID" value="KAK7839807.1"/>
    <property type="molecule type" value="Genomic_DNA"/>
</dbReference>
<dbReference type="AlphaFoldDB" id="A0AAW0KKC7"/>
<feature type="transmembrane region" description="Helical" evidence="1">
    <location>
        <begin position="6"/>
        <end position="24"/>
    </location>
</feature>
<gene>
    <name evidence="2" type="ORF">CFP56_017508</name>
</gene>
<keyword evidence="1" id="KW-0812">Transmembrane</keyword>